<dbReference type="AlphaFoldDB" id="A0A430QN12"/>
<reference evidence="1 2" key="1">
    <citation type="journal article" date="2019" name="PLoS Pathog.">
        <title>Genome sequence of the bovine parasite Schistosoma bovis Tanzania.</title>
        <authorList>
            <person name="Oey H."/>
            <person name="Zakrzewski M."/>
            <person name="Gobert G."/>
            <person name="Gravermann K."/>
            <person name="Stoye J."/>
            <person name="Jones M."/>
            <person name="Mcmanus D."/>
            <person name="Krause L."/>
        </authorList>
    </citation>
    <scope>NUCLEOTIDE SEQUENCE [LARGE SCALE GENOMIC DNA]</scope>
    <source>
        <strain evidence="1 2">TAN1997</strain>
    </source>
</reference>
<accession>A0A430QN12</accession>
<evidence type="ECO:0000313" key="1">
    <source>
        <dbReference type="EMBL" id="RTG89099.1"/>
    </source>
</evidence>
<organism evidence="1 2">
    <name type="scientific">Schistosoma bovis</name>
    <name type="common">Blood fluke</name>
    <dbReference type="NCBI Taxonomy" id="6184"/>
    <lineage>
        <taxon>Eukaryota</taxon>
        <taxon>Metazoa</taxon>
        <taxon>Spiralia</taxon>
        <taxon>Lophotrochozoa</taxon>
        <taxon>Platyhelminthes</taxon>
        <taxon>Trematoda</taxon>
        <taxon>Digenea</taxon>
        <taxon>Strigeidida</taxon>
        <taxon>Schistosomatoidea</taxon>
        <taxon>Schistosomatidae</taxon>
        <taxon>Schistosoma</taxon>
    </lineage>
</organism>
<comment type="caution">
    <text evidence="1">The sequence shown here is derived from an EMBL/GenBank/DDBJ whole genome shotgun (WGS) entry which is preliminary data.</text>
</comment>
<protein>
    <submittedName>
        <fullName evidence="1">p21-activated kinase 1</fullName>
    </submittedName>
</protein>
<proteinExistence type="predicted"/>
<evidence type="ECO:0000313" key="2">
    <source>
        <dbReference type="Proteomes" id="UP000290809"/>
    </source>
</evidence>
<keyword evidence="1" id="KW-0418">Kinase</keyword>
<dbReference type="Proteomes" id="UP000290809">
    <property type="component" value="Unassembled WGS sequence"/>
</dbReference>
<sequence>MPEEWLEWLHAANISFQEQNFENTTSCVCHQFINNEVSANHRCRNFQHNSTDSTSSNAISGDSPCSDLSIPNSCQFSCTSTTKDIPPAALRRPPPVPPHYSNNEVLTTERTKSDSHLEQKSLSGNDICFVDANVDSEHESISFQILNLHHRFKASNECIDCESIRSYSNIFYSSLPLDETKEIEKLDRKESAFQIIDHANDNDEKSDKKSTCETDLCTEQTFNNALLGSSLNETNRFIIEEEPYGVEEIEVYESEKVSDIISTNRTCQPVTEMEISSQNHLSLINSTNWQIFCCISEAAFTSNITDSSSTGLQICLAQPGSFVSVKWYINVLKYF</sequence>
<dbReference type="GO" id="GO:0016301">
    <property type="term" value="F:kinase activity"/>
    <property type="evidence" value="ECO:0007669"/>
    <property type="project" value="UniProtKB-KW"/>
</dbReference>
<keyword evidence="2" id="KW-1185">Reference proteome</keyword>
<gene>
    <name evidence="1" type="ORF">DC041_0012883</name>
</gene>
<dbReference type="STRING" id="6184.A0A430QN12"/>
<dbReference type="EMBL" id="QMKO01001526">
    <property type="protein sequence ID" value="RTG89099.1"/>
    <property type="molecule type" value="Genomic_DNA"/>
</dbReference>
<keyword evidence="1" id="KW-0808">Transferase</keyword>
<name>A0A430QN12_SCHBO</name>